<reference evidence="3 4" key="1">
    <citation type="submission" date="2022-03" db="EMBL/GenBank/DDBJ databases">
        <authorList>
            <person name="Jo J.-H."/>
            <person name="Im W.-T."/>
        </authorList>
    </citation>
    <scope>NUCLEOTIDE SEQUENCE [LARGE SCALE GENOMIC DNA]</scope>
    <source>
        <strain evidence="3 4">SM33</strain>
    </source>
</reference>
<gene>
    <name evidence="3" type="ORF">LZ016_07100</name>
</gene>
<dbReference type="RefSeq" id="WP_241446700.1">
    <property type="nucleotide sequence ID" value="NZ_JAKZHW010000001.1"/>
</dbReference>
<dbReference type="InterPro" id="IPR000653">
    <property type="entry name" value="DegT/StrS_aminotransferase"/>
</dbReference>
<dbReference type="SUPFAM" id="SSF53383">
    <property type="entry name" value="PLP-dependent transferases"/>
    <property type="match status" value="1"/>
</dbReference>
<keyword evidence="4" id="KW-1185">Reference proteome</keyword>
<dbReference type="InterPro" id="IPR015422">
    <property type="entry name" value="PyrdxlP-dep_Trfase_small"/>
</dbReference>
<evidence type="ECO:0000256" key="1">
    <source>
        <dbReference type="ARBA" id="ARBA00037999"/>
    </source>
</evidence>
<dbReference type="Gene3D" id="3.40.640.10">
    <property type="entry name" value="Type I PLP-dependent aspartate aminotransferase-like (Major domain)"/>
    <property type="match status" value="1"/>
</dbReference>
<accession>A0ABS9VLM3</accession>
<dbReference type="PANTHER" id="PTHR30244">
    <property type="entry name" value="TRANSAMINASE"/>
    <property type="match status" value="1"/>
</dbReference>
<dbReference type="Gene3D" id="3.90.1150.10">
    <property type="entry name" value="Aspartate Aminotransferase, domain 1"/>
    <property type="match status" value="1"/>
</dbReference>
<protein>
    <submittedName>
        <fullName evidence="3">DegT/DnrJ/EryC1/StrS aminotransferase family protein</fullName>
    </submittedName>
</protein>
<organism evidence="3 4">
    <name type="scientific">Sphingomonas telluris</name>
    <dbReference type="NCBI Taxonomy" id="2907998"/>
    <lineage>
        <taxon>Bacteria</taxon>
        <taxon>Pseudomonadati</taxon>
        <taxon>Pseudomonadota</taxon>
        <taxon>Alphaproteobacteria</taxon>
        <taxon>Sphingomonadales</taxon>
        <taxon>Sphingomonadaceae</taxon>
        <taxon>Sphingomonas</taxon>
    </lineage>
</organism>
<sequence>MSSAPKELGAMEDLRLRPDEAWPAFEEDEIEAAGAVLRSGKVNQWTGPDVSAFERACTERFGGCHGVAVANGSVALELALRALGIESKDEVIVTPRSFVASAFCVMLVGAKPMFADVEPASGNISAETVERVLTPRTKAIIPVHLAGWPADMPAIMELAGRHGVKVIEDCAQSPGATVDGRPAGSFGDAAAFSFCQDKIITTGGEGGFVSFRDADAHERAWAFKDHGKNRAKALAPPDNPGQFRWLHDSVGTNWRLTGPQAAIGLAQLGKLDAWLKTRARNAQIWIDALSETRGISMPLPREGMRHAFYKLYFQLEPGTGTSARTEILRRSAAEGIRVFSGSCSEIYRELAFNGMPTPNCPTAQRLSETSLMVEVHPTLRPDLIMRRAQRLAQIISDVLSESAAKDH</sequence>
<dbReference type="InterPro" id="IPR015421">
    <property type="entry name" value="PyrdxlP-dep_Trfase_major"/>
</dbReference>
<evidence type="ECO:0000256" key="2">
    <source>
        <dbReference type="RuleBase" id="RU004508"/>
    </source>
</evidence>
<dbReference type="PIRSF" id="PIRSF000390">
    <property type="entry name" value="PLP_StrS"/>
    <property type="match status" value="1"/>
</dbReference>
<keyword evidence="2" id="KW-0663">Pyridoxal phosphate</keyword>
<keyword evidence="3" id="KW-0032">Aminotransferase</keyword>
<name>A0ABS9VLM3_9SPHN</name>
<keyword evidence="3" id="KW-0808">Transferase</keyword>
<dbReference type="EMBL" id="JAKZHW010000001">
    <property type="protein sequence ID" value="MCH8615865.1"/>
    <property type="molecule type" value="Genomic_DNA"/>
</dbReference>
<comment type="similarity">
    <text evidence="1 2">Belongs to the DegT/DnrJ/EryC1 family.</text>
</comment>
<dbReference type="PANTHER" id="PTHR30244:SF34">
    <property type="entry name" value="DTDP-4-AMINO-4,6-DIDEOXYGALACTOSE TRANSAMINASE"/>
    <property type="match status" value="1"/>
</dbReference>
<evidence type="ECO:0000313" key="3">
    <source>
        <dbReference type="EMBL" id="MCH8615865.1"/>
    </source>
</evidence>
<dbReference type="Pfam" id="PF01041">
    <property type="entry name" value="DegT_DnrJ_EryC1"/>
    <property type="match status" value="1"/>
</dbReference>
<dbReference type="CDD" id="cd00616">
    <property type="entry name" value="AHBA_syn"/>
    <property type="match status" value="1"/>
</dbReference>
<evidence type="ECO:0000313" key="4">
    <source>
        <dbReference type="Proteomes" id="UP001203058"/>
    </source>
</evidence>
<proteinExistence type="inferred from homology"/>
<comment type="caution">
    <text evidence="3">The sequence shown here is derived from an EMBL/GenBank/DDBJ whole genome shotgun (WGS) entry which is preliminary data.</text>
</comment>
<dbReference type="InterPro" id="IPR015424">
    <property type="entry name" value="PyrdxlP-dep_Trfase"/>
</dbReference>
<dbReference type="GO" id="GO:0008483">
    <property type="term" value="F:transaminase activity"/>
    <property type="evidence" value="ECO:0007669"/>
    <property type="project" value="UniProtKB-KW"/>
</dbReference>
<dbReference type="Proteomes" id="UP001203058">
    <property type="component" value="Unassembled WGS sequence"/>
</dbReference>